<organism evidence="8 9">
    <name type="scientific">Leishmania panamensis</name>
    <dbReference type="NCBI Taxonomy" id="5679"/>
    <lineage>
        <taxon>Eukaryota</taxon>
        <taxon>Discoba</taxon>
        <taxon>Euglenozoa</taxon>
        <taxon>Kinetoplastea</taxon>
        <taxon>Metakinetoplastina</taxon>
        <taxon>Trypanosomatida</taxon>
        <taxon>Trypanosomatidae</taxon>
        <taxon>Leishmaniinae</taxon>
        <taxon>Leishmania</taxon>
        <taxon>Leishmania guyanensis species complex</taxon>
    </lineage>
</organism>
<dbReference type="AlphaFoldDB" id="A0A088RSX7"/>
<dbReference type="GeneID" id="22575101"/>
<dbReference type="InterPro" id="IPR004932">
    <property type="entry name" value="Rer1"/>
</dbReference>
<sequence length="183" mass="21109">MPPSHDLLGPSIDHSFLRKARVTYKHYLDVSVPHRGLRWCFFAFLAILYVARVVTFGGFYVITYGLCIHLLYLLLLLITPLSDPDEGEGTSLPTTHAHDDEYRPFMPKVQEFVVWKQMFTVVAVCLFLTMFSFLDIPVFWPILVLYFLVLFATQVGGRVRHMIKHGYVPWNTGKPKFVPKNTS</sequence>
<dbReference type="VEuPathDB" id="TriTrypDB:LPMP_220550"/>
<accession>A0A088RSX7</accession>
<evidence type="ECO:0000256" key="1">
    <source>
        <dbReference type="ARBA" id="ARBA00004141"/>
    </source>
</evidence>
<dbReference type="EMBL" id="CP009391">
    <property type="protein sequence ID" value="AIN98349.1"/>
    <property type="molecule type" value="Genomic_DNA"/>
</dbReference>
<evidence type="ECO:0000313" key="9">
    <source>
        <dbReference type="Proteomes" id="UP000063063"/>
    </source>
</evidence>
<dbReference type="eggNOG" id="KOG1688">
    <property type="taxonomic scope" value="Eukaryota"/>
</dbReference>
<dbReference type="GO" id="GO:0006890">
    <property type="term" value="P:retrograde vesicle-mediated transport, Golgi to endoplasmic reticulum"/>
    <property type="evidence" value="ECO:0007669"/>
    <property type="project" value="TreeGrafter"/>
</dbReference>
<comment type="subcellular location">
    <subcellularLocation>
        <location evidence="1">Membrane</location>
        <topology evidence="1">Multi-pass membrane protein</topology>
    </subcellularLocation>
</comment>
<feature type="transmembrane region" description="Helical" evidence="7">
    <location>
        <begin position="36"/>
        <end position="54"/>
    </location>
</feature>
<feature type="transmembrane region" description="Helical" evidence="7">
    <location>
        <begin position="113"/>
        <end position="133"/>
    </location>
</feature>
<evidence type="ECO:0000256" key="4">
    <source>
        <dbReference type="ARBA" id="ARBA00022989"/>
    </source>
</evidence>
<protein>
    <recommendedName>
        <fullName evidence="6">Protein RER1</fullName>
    </recommendedName>
</protein>
<dbReference type="GO" id="GO:0006621">
    <property type="term" value="P:protein retention in ER lumen"/>
    <property type="evidence" value="ECO:0007669"/>
    <property type="project" value="TreeGrafter"/>
</dbReference>
<evidence type="ECO:0000256" key="7">
    <source>
        <dbReference type="SAM" id="Phobius"/>
    </source>
</evidence>
<keyword evidence="3 7" id="KW-0812">Transmembrane</keyword>
<dbReference type="OrthoDB" id="448250at2759"/>
<reference evidence="8 9" key="1">
    <citation type="journal article" date="2015" name="Sci. Rep.">
        <title>The genome of Leishmania panamensis: insights into genomics of the L. (Viannia) subgenus.</title>
        <authorList>
            <person name="Llanes A."/>
            <person name="Restrepo C.M."/>
            <person name="Vecchio G.D."/>
            <person name="Anguizola F.J."/>
            <person name="Lleonart R."/>
        </authorList>
    </citation>
    <scope>NUCLEOTIDE SEQUENCE [LARGE SCALE GENOMIC DNA]</scope>
    <source>
        <strain evidence="8 9">MHOM/PA/94/PSC-1</strain>
    </source>
</reference>
<feature type="transmembrane region" description="Helical" evidence="7">
    <location>
        <begin position="139"/>
        <end position="157"/>
    </location>
</feature>
<evidence type="ECO:0000256" key="2">
    <source>
        <dbReference type="ARBA" id="ARBA00006070"/>
    </source>
</evidence>
<proteinExistence type="inferred from homology"/>
<dbReference type="Proteomes" id="UP000063063">
    <property type="component" value="Chromosome 22"/>
</dbReference>
<dbReference type="GO" id="GO:0005783">
    <property type="term" value="C:endoplasmic reticulum"/>
    <property type="evidence" value="ECO:0007669"/>
    <property type="project" value="GOC"/>
</dbReference>
<comment type="function">
    <text evidence="6">Involved in the retrieval of endoplasmic reticulum membrane proteins from the early Golgi compartment.</text>
</comment>
<evidence type="ECO:0000256" key="3">
    <source>
        <dbReference type="ARBA" id="ARBA00022692"/>
    </source>
</evidence>
<dbReference type="VEuPathDB" id="TriTrypDB:LPAL13_220010500"/>
<keyword evidence="5 6" id="KW-0472">Membrane</keyword>
<evidence type="ECO:0000256" key="5">
    <source>
        <dbReference type="ARBA" id="ARBA00023136"/>
    </source>
</evidence>
<dbReference type="GO" id="GO:0000139">
    <property type="term" value="C:Golgi membrane"/>
    <property type="evidence" value="ECO:0007669"/>
    <property type="project" value="TreeGrafter"/>
</dbReference>
<keyword evidence="9" id="KW-1185">Reference proteome</keyword>
<dbReference type="PANTHER" id="PTHR10743">
    <property type="entry name" value="PROTEIN RER1"/>
    <property type="match status" value="1"/>
</dbReference>
<evidence type="ECO:0000313" key="8">
    <source>
        <dbReference type="EMBL" id="AIN98349.1"/>
    </source>
</evidence>
<gene>
    <name evidence="8" type="ORF">LPMP_220550</name>
</gene>
<dbReference type="PANTHER" id="PTHR10743:SF0">
    <property type="entry name" value="PROTEIN RER1"/>
    <property type="match status" value="1"/>
</dbReference>
<keyword evidence="4 7" id="KW-1133">Transmembrane helix</keyword>
<dbReference type="KEGG" id="lpan:LPMP_220550"/>
<name>A0A088RSX7_LEIPA</name>
<dbReference type="RefSeq" id="XP_010699056.1">
    <property type="nucleotide sequence ID" value="XM_010700754.1"/>
</dbReference>
<evidence type="ECO:0000256" key="6">
    <source>
        <dbReference type="PIRNR" id="PIRNR016013"/>
    </source>
</evidence>
<comment type="similarity">
    <text evidence="2 6">Belongs to the RER1 family.</text>
</comment>
<dbReference type="Pfam" id="PF03248">
    <property type="entry name" value="Rer1"/>
    <property type="match status" value="1"/>
</dbReference>
<dbReference type="PIRSF" id="PIRSF016013">
    <property type="entry name" value="AtER_Rer1p"/>
    <property type="match status" value="1"/>
</dbReference>